<proteinExistence type="predicted"/>
<reference evidence="2" key="1">
    <citation type="journal article" date="2018" name="J. Hered.">
        <title>One hundred mitochondrial genomes of cicadas.</title>
        <authorList>
            <person name="Lukasik P."/>
            <person name="Chong R.A."/>
            <person name="Nazario K."/>
            <person name="Matsuura Y."/>
            <person name="Bublitz D."/>
            <person name="Campbell M.A."/>
            <person name="Meyer M."/>
            <person name="Van Leuven J.T."/>
            <person name="Pessacq P."/>
            <person name="Veloso C."/>
            <person name="Simon C."/>
            <person name="McCutcheon J.P."/>
        </authorList>
    </citation>
    <scope>NUCLEOTIDE SEQUENCE</scope>
    <source>
        <strain evidence="2">PL799</strain>
        <tissue evidence="2">Bacteriome</tissue>
    </source>
</reference>
<keyword evidence="2" id="KW-0496">Mitochondrion</keyword>
<sequence length="51" mass="6584">MPQMCPMYWLFLFLYFILMLVLLMTFIYFTYFNIYKETKINLLTYKFSWLW</sequence>
<organism evidence="2">
    <name type="scientific">Tettigotoma maculata</name>
    <dbReference type="NCBI Taxonomy" id="2219950"/>
    <lineage>
        <taxon>Eukaryota</taxon>
        <taxon>Metazoa</taxon>
        <taxon>Ecdysozoa</taxon>
        <taxon>Arthropoda</taxon>
        <taxon>Hexapoda</taxon>
        <taxon>Insecta</taxon>
        <taxon>Pterygota</taxon>
        <taxon>Neoptera</taxon>
        <taxon>Paraneoptera</taxon>
        <taxon>Hemiptera</taxon>
        <taxon>Auchenorrhyncha</taxon>
        <taxon>Cicadoidea</taxon>
        <taxon>Cicadidae</taxon>
        <taxon>Tibicininae</taxon>
        <taxon>Tettigadini</taxon>
        <taxon>Tettigotoma</taxon>
    </lineage>
</organism>
<keyword evidence="1" id="KW-1133">Transmembrane helix</keyword>
<keyword evidence="1" id="KW-0812">Transmembrane</keyword>
<evidence type="ECO:0000256" key="1">
    <source>
        <dbReference type="SAM" id="Phobius"/>
    </source>
</evidence>
<geneLocation type="mitochondrion" evidence="2"/>
<feature type="transmembrane region" description="Helical" evidence="1">
    <location>
        <begin position="6"/>
        <end position="29"/>
    </location>
</feature>
<keyword evidence="1" id="KW-0472">Membrane</keyword>
<protein>
    <submittedName>
        <fullName evidence="2">ATP synthase F0 subunit 8</fullName>
    </submittedName>
</protein>
<dbReference type="EMBL" id="MG737814">
    <property type="protein sequence ID" value="AWV84449.1"/>
    <property type="molecule type" value="Genomic_DNA"/>
</dbReference>
<name>A0A3S7MGT3_9HEMI</name>
<dbReference type="AlphaFoldDB" id="A0A3S7MGT3"/>
<accession>A0A3S7MGT3</accession>
<gene>
    <name evidence="2" type="primary">atp8</name>
</gene>
<evidence type="ECO:0000313" key="2">
    <source>
        <dbReference type="EMBL" id="AWV84449.1"/>
    </source>
</evidence>